<accession>A0A345P986</accession>
<keyword evidence="2" id="KW-1185">Reference proteome</keyword>
<dbReference type="RefSeq" id="WP_114899953.1">
    <property type="nucleotide sequence ID" value="NZ_CP031222.1"/>
</dbReference>
<dbReference type="AlphaFoldDB" id="A0A345P986"/>
<gene>
    <name evidence="1" type="ORF">HYN46_13975</name>
</gene>
<protein>
    <recommendedName>
        <fullName evidence="3">SH3 domain-containing protein</fullName>
    </recommendedName>
</protein>
<dbReference type="KEGG" id="mbah:HYN46_13975"/>
<dbReference type="PROSITE" id="PS51257">
    <property type="entry name" value="PROKAR_LIPOPROTEIN"/>
    <property type="match status" value="1"/>
</dbReference>
<dbReference type="Proteomes" id="UP000253940">
    <property type="component" value="Chromosome"/>
</dbReference>
<dbReference type="EMBL" id="CP031222">
    <property type="protein sequence ID" value="AXI03845.1"/>
    <property type="molecule type" value="Genomic_DNA"/>
</dbReference>
<evidence type="ECO:0008006" key="3">
    <source>
        <dbReference type="Google" id="ProtNLM"/>
    </source>
</evidence>
<evidence type="ECO:0000313" key="1">
    <source>
        <dbReference type="EMBL" id="AXI03845.1"/>
    </source>
</evidence>
<evidence type="ECO:0000313" key="2">
    <source>
        <dbReference type="Proteomes" id="UP000253940"/>
    </source>
</evidence>
<sequence length="98" mass="11037">MGKMTSICLLISLFLTGCSRSEGTVVLGKDTPLVKRHDALTERDIKENQIAILPSGMRLDVEEESYNKDSMVYKVKTADGKEGWIFFDGYMEFTDSHP</sequence>
<organism evidence="1 2">
    <name type="scientific">Aquirhabdus parva</name>
    <dbReference type="NCBI Taxonomy" id="2283318"/>
    <lineage>
        <taxon>Bacteria</taxon>
        <taxon>Pseudomonadati</taxon>
        <taxon>Pseudomonadota</taxon>
        <taxon>Gammaproteobacteria</taxon>
        <taxon>Moraxellales</taxon>
        <taxon>Moraxellaceae</taxon>
        <taxon>Aquirhabdus</taxon>
    </lineage>
</organism>
<dbReference type="OrthoDB" id="9790951at2"/>
<name>A0A345P986_9GAMM</name>
<proteinExistence type="predicted"/>
<reference evidence="1 2" key="1">
    <citation type="submission" date="2018-07" db="EMBL/GenBank/DDBJ databases">
        <title>Genome sequencing of Moraxellaceae gen. HYN0046.</title>
        <authorList>
            <person name="Kim M."/>
            <person name="Yi H."/>
        </authorList>
    </citation>
    <scope>NUCLEOTIDE SEQUENCE [LARGE SCALE GENOMIC DNA]</scope>
    <source>
        <strain evidence="1 2">HYN0046</strain>
    </source>
</reference>